<evidence type="ECO:0000313" key="2">
    <source>
        <dbReference type="EMBL" id="KAF5748203.1"/>
    </source>
</evidence>
<dbReference type="GO" id="GO:0016787">
    <property type="term" value="F:hydrolase activity"/>
    <property type="evidence" value="ECO:0007669"/>
    <property type="project" value="InterPro"/>
</dbReference>
<comment type="caution">
    <text evidence="2">The sequence shown here is derived from an EMBL/GenBank/DDBJ whole genome shotgun (WGS) entry which is preliminary data.</text>
</comment>
<organism evidence="2 3">
    <name type="scientific">Tripterygium wilfordii</name>
    <name type="common">Thunder God vine</name>
    <dbReference type="NCBI Taxonomy" id="458696"/>
    <lineage>
        <taxon>Eukaryota</taxon>
        <taxon>Viridiplantae</taxon>
        <taxon>Streptophyta</taxon>
        <taxon>Embryophyta</taxon>
        <taxon>Tracheophyta</taxon>
        <taxon>Spermatophyta</taxon>
        <taxon>Magnoliopsida</taxon>
        <taxon>eudicotyledons</taxon>
        <taxon>Gunneridae</taxon>
        <taxon>Pentapetalae</taxon>
        <taxon>rosids</taxon>
        <taxon>fabids</taxon>
        <taxon>Celastrales</taxon>
        <taxon>Celastraceae</taxon>
        <taxon>Tripterygium</taxon>
    </lineage>
</organism>
<evidence type="ECO:0000259" key="1">
    <source>
        <dbReference type="Pfam" id="PF02230"/>
    </source>
</evidence>
<reference evidence="2 3" key="1">
    <citation type="journal article" date="2020" name="Nat. Commun.">
        <title>Genome of Tripterygium wilfordii and identification of cytochrome P450 involved in triptolide biosynthesis.</title>
        <authorList>
            <person name="Tu L."/>
            <person name="Su P."/>
            <person name="Zhang Z."/>
            <person name="Gao L."/>
            <person name="Wang J."/>
            <person name="Hu T."/>
            <person name="Zhou J."/>
            <person name="Zhang Y."/>
            <person name="Zhao Y."/>
            <person name="Liu Y."/>
            <person name="Song Y."/>
            <person name="Tong Y."/>
            <person name="Lu Y."/>
            <person name="Yang J."/>
            <person name="Xu C."/>
            <person name="Jia M."/>
            <person name="Peters R.J."/>
            <person name="Huang L."/>
            <person name="Gao W."/>
        </authorList>
    </citation>
    <scope>NUCLEOTIDE SEQUENCE [LARGE SCALE GENOMIC DNA]</scope>
    <source>
        <strain evidence="3">cv. XIE 37</strain>
        <tissue evidence="2">Leaf</tissue>
    </source>
</reference>
<sequence>MAVFLVYTVLGVSLFESMKKQNQSEEEEERESCGKSKNGYLERKKKKPLCFWVLFHNPYQELIFLTLATSVLHCVAIWANIMSHSRSSTGSGSRTARSTFEFGSGSTHVVRPKGKHQATIVWLHGLGDKGSSCSQLLETLPLPNIKWICPTAPTRPVALFGGFPCTAWFDVGDISEDAPDDTEGLDATAAHVANLLSTEPADIKLGVGGFSMGAATALYSATCRVLGKYGNGNLYPVNLSAIVGLSGWLPCSRTLRIRMEGSHEAARRAASLSILVFHGLADDVIAYKHGQKSAEALTSAGFRNLTFRTYNGLGHYTVPEEMAEVSNWLTAWLGLEGSRSR</sequence>
<gene>
    <name evidence="2" type="ORF">HS088_TW04G00154</name>
</gene>
<dbReference type="SUPFAM" id="SSF53474">
    <property type="entry name" value="alpha/beta-Hydrolases"/>
    <property type="match status" value="1"/>
</dbReference>
<dbReference type="Proteomes" id="UP000593562">
    <property type="component" value="Unassembled WGS sequence"/>
</dbReference>
<dbReference type="Pfam" id="PF02230">
    <property type="entry name" value="Abhydrolase_2"/>
    <property type="match status" value="1"/>
</dbReference>
<dbReference type="PANTHER" id="PTHR46234">
    <property type="entry name" value="ALPHA/BETA-HYDROLASES SUPERFAMILY PROTEIN"/>
    <property type="match status" value="1"/>
</dbReference>
<dbReference type="InParanoid" id="A0A7J7DPJ7"/>
<keyword evidence="3" id="KW-1185">Reference proteome</keyword>
<dbReference type="EMBL" id="JAAARO010000004">
    <property type="protein sequence ID" value="KAF5748203.1"/>
    <property type="molecule type" value="Genomic_DNA"/>
</dbReference>
<dbReference type="Gene3D" id="3.40.50.1820">
    <property type="entry name" value="alpha/beta hydrolase"/>
    <property type="match status" value="1"/>
</dbReference>
<accession>A0A7J7DPJ7</accession>
<dbReference type="InterPro" id="IPR029058">
    <property type="entry name" value="AB_hydrolase_fold"/>
</dbReference>
<evidence type="ECO:0000313" key="3">
    <source>
        <dbReference type="Proteomes" id="UP000593562"/>
    </source>
</evidence>
<dbReference type="AlphaFoldDB" id="A0A7J7DPJ7"/>
<name>A0A7J7DPJ7_TRIWF</name>
<feature type="domain" description="Phospholipase/carboxylesterase/thioesterase" evidence="1">
    <location>
        <begin position="107"/>
        <end position="332"/>
    </location>
</feature>
<protein>
    <recommendedName>
        <fullName evidence="1">Phospholipase/carboxylesterase/thioesterase domain-containing protein</fullName>
    </recommendedName>
</protein>
<proteinExistence type="predicted"/>
<dbReference type="InterPro" id="IPR003140">
    <property type="entry name" value="PLipase/COase/thioEstase"/>
</dbReference>